<sequence>MEHLHLKVNDKFRPEYHENDYDANCTFQGFPLRQGWHLDPSSGILTPDPNQKLPENRRIAFARFMQSWLFFGLIAAVVYDEHNRDFDYMRLVAPERDYICTTNLPEMLQEWRIWEMDPANSPGQKMRMIRAQLALDLARKVVIQNCSLENLEFEGYKGPKSLEANIAMSFMIIGETLTNAKARIIRQVGFHVRGWYGDSSIGWGTPRAVVKVMEDAGWCPRTIKILQAQLRDNASALLAVYASHASYTFKGHEHCRADRPCKASSQHPGKPDEYATKHHPECLHQAKGSIFHSGNDAPSVPNGFNSTSSGSACRGNRPGSENLREKEKHHDGSTCYTPCDAMIGVNMEEVIEILNKGKIPLLKFTKGASRNMITLEVTDNSRSPEYATISHVWADGYGNTKDNKLYRCQLDYFSELLKEAQKQRMRFRMGQAGKKPEPLPFWIDTLLIPVQKTQTHRDARRKAIHQIYNVFSKAKYTIVIDNGLNDMALDDKDYTVTAMRILASGWMRRLWTLQEAFLSRKLLFAFKSGGSDVRPLVDLDDIEDWYDETDTELVSNLPATAQSYYNNLLGPDRKARIHNLTSTNAVGLIASVWRAAQWRTTSHVEHETLALATLLNLNLEKKSFGTAQLLPDNAGTKQKLDEMMRDFWLVLEENSPGAIPPGIIFLPGDRIREQGFGWAPTTWMSADGIDHPDPISMTSRAATLSTQNRGLLVEYPGFLLHYQNRNAIVGATDGQGFWFPSDNTLTEWYHVEWADYRTYSANKGIIDEWRSEDLAIILCRPRPRQIAEIGLLVEIHETVEQRELGKDEVNRVFAVYMLRRVTLRRETNEDRLQKKKEEILDSRKPDNQRKIIFGEVLEDHQKWYVDCRMTSVKSDHKQSGESSSPNQHVASTVRDRPILLRGATETGMQAESERGTPRAGTEATDDEKRTVKSGVQGNGLVTEHSNFTTPANQRTRKMEKPEPEEEPPVPGDSVEGLAFANMRPTGKIG</sequence>
<proteinExistence type="predicted"/>
<evidence type="ECO:0000256" key="1">
    <source>
        <dbReference type="SAM" id="MobiDB-lite"/>
    </source>
</evidence>
<evidence type="ECO:0000313" key="2">
    <source>
        <dbReference type="EMBL" id="KAJ4372383.1"/>
    </source>
</evidence>
<dbReference type="OrthoDB" id="2426273at2759"/>
<accession>A0A9W9CNT4</accession>
<dbReference type="EMBL" id="JAPEUY010000006">
    <property type="protein sequence ID" value="KAJ4372383.1"/>
    <property type="molecule type" value="Genomic_DNA"/>
</dbReference>
<feature type="compositionally biased region" description="Polar residues" evidence="1">
    <location>
        <begin position="302"/>
        <end position="311"/>
    </location>
</feature>
<evidence type="ECO:0000313" key="3">
    <source>
        <dbReference type="Proteomes" id="UP001140560"/>
    </source>
</evidence>
<reference evidence="2" key="1">
    <citation type="submission" date="2022-10" db="EMBL/GenBank/DDBJ databases">
        <title>Tapping the CABI collections for fungal endophytes: first genome assemblies for Collariella, Neodidymelliopsis, Ascochyta clinopodiicola, Didymella pomorum, Didymosphaeria variabile, Neocosmospora piperis and Neocucurbitaria cava.</title>
        <authorList>
            <person name="Hill R."/>
        </authorList>
    </citation>
    <scope>NUCLEOTIDE SEQUENCE</scope>
    <source>
        <strain evidence="2">IMI 356814</strain>
    </source>
</reference>
<feature type="compositionally biased region" description="Polar residues" evidence="1">
    <location>
        <begin position="943"/>
        <end position="953"/>
    </location>
</feature>
<dbReference type="AlphaFoldDB" id="A0A9W9CNT4"/>
<dbReference type="PANTHER" id="PTHR39596:SF2">
    <property type="entry name" value="HET DOMAIN PROTEIN (AFU_ORTHOLOGUE AFUA_1G17550)-RELATED"/>
    <property type="match status" value="1"/>
</dbReference>
<dbReference type="PANTHER" id="PTHR39596">
    <property type="match status" value="1"/>
</dbReference>
<protein>
    <recommendedName>
        <fullName evidence="4">Heterokaryon incompatibility domain-containing protein</fullName>
    </recommendedName>
</protein>
<feature type="region of interest" description="Disordered" evidence="1">
    <location>
        <begin position="294"/>
        <end position="330"/>
    </location>
</feature>
<dbReference type="Proteomes" id="UP001140560">
    <property type="component" value="Unassembled WGS sequence"/>
</dbReference>
<keyword evidence="3" id="KW-1185">Reference proteome</keyword>
<name>A0A9W9CNT4_9PLEO</name>
<feature type="compositionally biased region" description="Polar residues" evidence="1">
    <location>
        <begin position="880"/>
        <end position="890"/>
    </location>
</feature>
<comment type="caution">
    <text evidence="2">The sequence shown here is derived from an EMBL/GenBank/DDBJ whole genome shotgun (WGS) entry which is preliminary data.</text>
</comment>
<organism evidence="2 3">
    <name type="scientific">Neocucurbitaria cava</name>
    <dbReference type="NCBI Taxonomy" id="798079"/>
    <lineage>
        <taxon>Eukaryota</taxon>
        <taxon>Fungi</taxon>
        <taxon>Dikarya</taxon>
        <taxon>Ascomycota</taxon>
        <taxon>Pezizomycotina</taxon>
        <taxon>Dothideomycetes</taxon>
        <taxon>Pleosporomycetidae</taxon>
        <taxon>Pleosporales</taxon>
        <taxon>Pleosporineae</taxon>
        <taxon>Cucurbitariaceae</taxon>
        <taxon>Neocucurbitaria</taxon>
    </lineage>
</organism>
<feature type="region of interest" description="Disordered" evidence="1">
    <location>
        <begin position="874"/>
        <end position="989"/>
    </location>
</feature>
<evidence type="ECO:0008006" key="4">
    <source>
        <dbReference type="Google" id="ProtNLM"/>
    </source>
</evidence>
<gene>
    <name evidence="2" type="ORF">N0V83_004157</name>
</gene>